<proteinExistence type="predicted"/>
<dbReference type="EMBL" id="CAWUPB010000001">
    <property type="protein sequence ID" value="CAK7322413.1"/>
    <property type="molecule type" value="Genomic_DNA"/>
</dbReference>
<protein>
    <submittedName>
        <fullName evidence="2">Uncharacterized protein</fullName>
    </submittedName>
</protein>
<evidence type="ECO:0000313" key="3">
    <source>
        <dbReference type="Proteomes" id="UP001314170"/>
    </source>
</evidence>
<evidence type="ECO:0000256" key="1">
    <source>
        <dbReference type="SAM" id="MobiDB-lite"/>
    </source>
</evidence>
<evidence type="ECO:0000313" key="2">
    <source>
        <dbReference type="EMBL" id="CAK7322413.1"/>
    </source>
</evidence>
<feature type="region of interest" description="Disordered" evidence="1">
    <location>
        <begin position="104"/>
        <end position="131"/>
    </location>
</feature>
<comment type="caution">
    <text evidence="2">The sequence shown here is derived from an EMBL/GenBank/DDBJ whole genome shotgun (WGS) entry which is preliminary data.</text>
</comment>
<accession>A0AAV1QNB7</accession>
<reference evidence="2 3" key="1">
    <citation type="submission" date="2024-01" db="EMBL/GenBank/DDBJ databases">
        <authorList>
            <person name="Waweru B."/>
        </authorList>
    </citation>
    <scope>NUCLEOTIDE SEQUENCE [LARGE SCALE GENOMIC DNA]</scope>
</reference>
<dbReference type="Proteomes" id="UP001314170">
    <property type="component" value="Unassembled WGS sequence"/>
</dbReference>
<name>A0AAV1QNB7_9ROSI</name>
<gene>
    <name evidence="2" type="ORF">DCAF_LOCUS22</name>
</gene>
<organism evidence="2 3">
    <name type="scientific">Dovyalis caffra</name>
    <dbReference type="NCBI Taxonomy" id="77055"/>
    <lineage>
        <taxon>Eukaryota</taxon>
        <taxon>Viridiplantae</taxon>
        <taxon>Streptophyta</taxon>
        <taxon>Embryophyta</taxon>
        <taxon>Tracheophyta</taxon>
        <taxon>Spermatophyta</taxon>
        <taxon>Magnoliopsida</taxon>
        <taxon>eudicotyledons</taxon>
        <taxon>Gunneridae</taxon>
        <taxon>Pentapetalae</taxon>
        <taxon>rosids</taxon>
        <taxon>fabids</taxon>
        <taxon>Malpighiales</taxon>
        <taxon>Salicaceae</taxon>
        <taxon>Flacourtieae</taxon>
        <taxon>Dovyalis</taxon>
    </lineage>
</organism>
<dbReference type="AlphaFoldDB" id="A0AAV1QNB7"/>
<sequence length="218" mass="24489">MALGGIGPGRKNERYRQRLHHRLSLGVLGAAQTTTERLEPLSEMLAHLWSRQRLAISKKQAVPISEEVKQASTRLKDGDYAPRAKAVASLFHFSHFFRPSMIEEGGNTKKVPPSTHKNKAKEPSLLPSHIPYKKRESPYGEHGPIPIEKADFGYIPSYVSNVGYRTSSTHPIENYEWGRELRPQPQDSVVKVTGERVNAVGVLKATVNPLFNHPQLER</sequence>
<keyword evidence="3" id="KW-1185">Reference proteome</keyword>